<dbReference type="PANTHER" id="PTHR30336:SF4">
    <property type="entry name" value="ENVELOPE BIOGENESIS FACTOR ELYC"/>
    <property type="match status" value="1"/>
</dbReference>
<dbReference type="CDD" id="cd06259">
    <property type="entry name" value="YdcF-like"/>
    <property type="match status" value="1"/>
</dbReference>
<evidence type="ECO:0000313" key="3">
    <source>
        <dbReference type="Proteomes" id="UP000779049"/>
    </source>
</evidence>
<accession>A0ABS7L3N9</accession>
<protein>
    <submittedName>
        <fullName evidence="2">YdcF family protein</fullName>
    </submittedName>
</protein>
<dbReference type="Proteomes" id="UP000779049">
    <property type="component" value="Unassembled WGS sequence"/>
</dbReference>
<sequence>MVFLLRKPEEKRLDYLIVLGAKVDGRRITISLRLRLEKAFRYLQENPDTKAIVSGGKGKGEDISEAEAMASYLEEAGILKSRIVREGKSTSTEENMKYSIEEVPDSKKKRTGVVTNSFHMYRAVMLGKYVGYENLYPVTAKSEPVLFLNYLLREILAVLVFPVRRIWKAGKMSIDK</sequence>
<proteinExistence type="predicted"/>
<feature type="domain" description="DUF218" evidence="1">
    <location>
        <begin position="14"/>
        <end position="155"/>
    </location>
</feature>
<dbReference type="InterPro" id="IPR003848">
    <property type="entry name" value="DUF218"/>
</dbReference>
<keyword evidence="3" id="KW-1185">Reference proteome</keyword>
<dbReference type="EMBL" id="VIRV01000001">
    <property type="protein sequence ID" value="MBY0757646.1"/>
    <property type="molecule type" value="Genomic_DNA"/>
</dbReference>
<gene>
    <name evidence="2" type="ORF">FLB61_00760</name>
</gene>
<dbReference type="Pfam" id="PF02698">
    <property type="entry name" value="DUF218"/>
    <property type="match status" value="1"/>
</dbReference>
<comment type="caution">
    <text evidence="2">The sequence shown here is derived from an EMBL/GenBank/DDBJ whole genome shotgun (WGS) entry which is preliminary data.</text>
</comment>
<evidence type="ECO:0000259" key="1">
    <source>
        <dbReference type="Pfam" id="PF02698"/>
    </source>
</evidence>
<organism evidence="2 3">
    <name type="scientific">Sellimonas caecigallum</name>
    <dbReference type="NCBI Taxonomy" id="2592333"/>
    <lineage>
        <taxon>Bacteria</taxon>
        <taxon>Bacillati</taxon>
        <taxon>Bacillota</taxon>
        <taxon>Clostridia</taxon>
        <taxon>Lachnospirales</taxon>
        <taxon>Lachnospiraceae</taxon>
        <taxon>Sellimonas</taxon>
    </lineage>
</organism>
<dbReference type="PANTHER" id="PTHR30336">
    <property type="entry name" value="INNER MEMBRANE PROTEIN, PROBABLE PERMEASE"/>
    <property type="match status" value="1"/>
</dbReference>
<reference evidence="2 3" key="1">
    <citation type="journal article" date="2020" name="New Microbes New Infect">
        <title>Sellimonas caecigallum sp. nov., description and genome sequence of a new member of the Sellimonas genus isolated from the cecum of feral chicken.</title>
        <authorList>
            <person name="Wongkuna S."/>
            <person name="Ghimire S."/>
            <person name="Antony L."/>
            <person name="Chankhamhaengdecha S."/>
            <person name="Janvilisri T."/>
            <person name="Scaria J."/>
        </authorList>
    </citation>
    <scope>NUCLEOTIDE SEQUENCE [LARGE SCALE GENOMIC DNA]</scope>
    <source>
        <strain evidence="2 3">SW451</strain>
    </source>
</reference>
<dbReference type="Gene3D" id="3.40.50.620">
    <property type="entry name" value="HUPs"/>
    <property type="match status" value="1"/>
</dbReference>
<dbReference type="InterPro" id="IPR051599">
    <property type="entry name" value="Cell_Envelope_Assoc"/>
</dbReference>
<dbReference type="InterPro" id="IPR014729">
    <property type="entry name" value="Rossmann-like_a/b/a_fold"/>
</dbReference>
<evidence type="ECO:0000313" key="2">
    <source>
        <dbReference type="EMBL" id="MBY0757646.1"/>
    </source>
</evidence>
<name>A0ABS7L3N9_9FIRM</name>